<evidence type="ECO:0000256" key="8">
    <source>
        <dbReference type="ARBA" id="ARBA00023002"/>
    </source>
</evidence>
<keyword evidence="10 13" id="KW-0503">Monooxygenase</keyword>
<comment type="caution">
    <text evidence="14">The sequence shown here is derived from an EMBL/GenBank/DDBJ whole genome shotgun (WGS) entry which is preliminary data.</text>
</comment>
<dbReference type="PRINTS" id="PR00385">
    <property type="entry name" value="P450"/>
</dbReference>
<evidence type="ECO:0000256" key="3">
    <source>
        <dbReference type="ARBA" id="ARBA00010617"/>
    </source>
</evidence>
<comment type="subcellular location">
    <subcellularLocation>
        <location evidence="2">Membrane</location>
        <topology evidence="2">Single-pass membrane protein</topology>
    </subcellularLocation>
</comment>
<keyword evidence="8 13" id="KW-0560">Oxidoreductase</keyword>
<dbReference type="GO" id="GO:0016020">
    <property type="term" value="C:membrane"/>
    <property type="evidence" value="ECO:0007669"/>
    <property type="project" value="UniProtKB-SubCell"/>
</dbReference>
<protein>
    <recommendedName>
        <fullName evidence="16">Cytochrome P450</fullName>
    </recommendedName>
</protein>
<organism evidence="14 15">
    <name type="scientific">Lactuca sativa</name>
    <name type="common">Garden lettuce</name>
    <dbReference type="NCBI Taxonomy" id="4236"/>
    <lineage>
        <taxon>Eukaryota</taxon>
        <taxon>Viridiplantae</taxon>
        <taxon>Streptophyta</taxon>
        <taxon>Embryophyta</taxon>
        <taxon>Tracheophyta</taxon>
        <taxon>Spermatophyta</taxon>
        <taxon>Magnoliopsida</taxon>
        <taxon>eudicotyledons</taxon>
        <taxon>Gunneridae</taxon>
        <taxon>Pentapetalae</taxon>
        <taxon>asterids</taxon>
        <taxon>campanulids</taxon>
        <taxon>Asterales</taxon>
        <taxon>Asteraceae</taxon>
        <taxon>Cichorioideae</taxon>
        <taxon>Cichorieae</taxon>
        <taxon>Lactucinae</taxon>
        <taxon>Lactuca</taxon>
    </lineage>
</organism>
<dbReference type="InterPro" id="IPR002403">
    <property type="entry name" value="Cyt_P450_E_grp-IV"/>
</dbReference>
<proteinExistence type="inferred from homology"/>
<sequence length="364" mass="41187">MGQFSASFWAPHLVLLLDQQKQLKNCLKHTTYNDAFLDRPHNSTLDYFTYGGSGFFFAPYGAYWKFMRKIVISELLNGKTLESLLPIRRDEMIRLLKVLSQSAKVGKSVELEGELIKMTNNVISRMLMSKWCSGEDDKAEDIREIITEIGELIGTDTSALTTEWALSELINHPNIMKKAVEEIDHVVGKNRLLQESDIPNLPYLQAIVKETLRLHPTVPMIQRISTKDCIVGGYDIPAKTTIFFNVWGHGRDPTNWENPLEFRPERFEGRKLDVRGQDFQLLPFGSGSRMCPGISLGLHVVHATLGSMIQCFEWKVGKEGNLTSVDMEEGIGITLPRANPLVCVPMARLHPIHPGCQFMTRSSR</sequence>
<feature type="binding site" description="axial binding residue" evidence="12">
    <location>
        <position position="291"/>
    </location>
    <ligand>
        <name>heme</name>
        <dbReference type="ChEBI" id="CHEBI:30413"/>
    </ligand>
    <ligandPart>
        <name>Fe</name>
        <dbReference type="ChEBI" id="CHEBI:18248"/>
    </ligandPart>
</feature>
<evidence type="ECO:0000256" key="6">
    <source>
        <dbReference type="ARBA" id="ARBA00022723"/>
    </source>
</evidence>
<evidence type="ECO:0000313" key="14">
    <source>
        <dbReference type="EMBL" id="KAJ0186630.1"/>
    </source>
</evidence>
<keyword evidence="4 12" id="KW-0349">Heme</keyword>
<dbReference type="GO" id="GO:0004497">
    <property type="term" value="F:monooxygenase activity"/>
    <property type="evidence" value="ECO:0007669"/>
    <property type="project" value="UniProtKB-KW"/>
</dbReference>
<keyword evidence="15" id="KW-1185">Reference proteome</keyword>
<comment type="similarity">
    <text evidence="3 13">Belongs to the cytochrome P450 family.</text>
</comment>
<accession>A0A9R1UGJ1</accession>
<dbReference type="InterPro" id="IPR001128">
    <property type="entry name" value="Cyt_P450"/>
</dbReference>
<evidence type="ECO:0000256" key="13">
    <source>
        <dbReference type="RuleBase" id="RU000461"/>
    </source>
</evidence>
<dbReference type="GO" id="GO:0020037">
    <property type="term" value="F:heme binding"/>
    <property type="evidence" value="ECO:0007669"/>
    <property type="project" value="InterPro"/>
</dbReference>
<dbReference type="PANTHER" id="PTHR47944">
    <property type="entry name" value="CYTOCHROME P450 98A9"/>
    <property type="match status" value="1"/>
</dbReference>
<dbReference type="EMBL" id="NBSK02000009">
    <property type="protein sequence ID" value="KAJ0186630.1"/>
    <property type="molecule type" value="Genomic_DNA"/>
</dbReference>
<reference evidence="14 15" key="1">
    <citation type="journal article" date="2017" name="Nat. Commun.">
        <title>Genome assembly with in vitro proximity ligation data and whole-genome triplication in lettuce.</title>
        <authorList>
            <person name="Reyes-Chin-Wo S."/>
            <person name="Wang Z."/>
            <person name="Yang X."/>
            <person name="Kozik A."/>
            <person name="Arikit S."/>
            <person name="Song C."/>
            <person name="Xia L."/>
            <person name="Froenicke L."/>
            <person name="Lavelle D.O."/>
            <person name="Truco M.J."/>
            <person name="Xia R."/>
            <person name="Zhu S."/>
            <person name="Xu C."/>
            <person name="Xu H."/>
            <person name="Xu X."/>
            <person name="Cox K."/>
            <person name="Korf I."/>
            <person name="Meyers B.C."/>
            <person name="Michelmore R.W."/>
        </authorList>
    </citation>
    <scope>NUCLEOTIDE SEQUENCE [LARGE SCALE GENOMIC DNA]</scope>
    <source>
        <strain evidence="15">cv. Salinas</strain>
        <tissue evidence="14">Seedlings</tissue>
    </source>
</reference>
<keyword evidence="9 12" id="KW-0408">Iron</keyword>
<name>A0A9R1UGJ1_LACSA</name>
<comment type="cofactor">
    <cofactor evidence="1 12">
        <name>heme</name>
        <dbReference type="ChEBI" id="CHEBI:30413"/>
    </cofactor>
</comment>
<evidence type="ECO:0000256" key="5">
    <source>
        <dbReference type="ARBA" id="ARBA00022692"/>
    </source>
</evidence>
<gene>
    <name evidence="14" type="ORF">LSAT_V11C900472250</name>
</gene>
<dbReference type="Pfam" id="PF00067">
    <property type="entry name" value="p450"/>
    <property type="match status" value="2"/>
</dbReference>
<evidence type="ECO:0000256" key="4">
    <source>
        <dbReference type="ARBA" id="ARBA00022617"/>
    </source>
</evidence>
<evidence type="ECO:0000256" key="1">
    <source>
        <dbReference type="ARBA" id="ARBA00001971"/>
    </source>
</evidence>
<dbReference type="Gramene" id="rna-gnl|WGS:NBSK|LSAT_9X41540_mrna">
    <property type="protein sequence ID" value="cds-PLY78735.1"/>
    <property type="gene ID" value="gene-LSAT_9X41540"/>
</dbReference>
<dbReference type="InterPro" id="IPR036396">
    <property type="entry name" value="Cyt_P450_sf"/>
</dbReference>
<dbReference type="Proteomes" id="UP000235145">
    <property type="component" value="Unassembled WGS sequence"/>
</dbReference>
<evidence type="ECO:0000256" key="9">
    <source>
        <dbReference type="ARBA" id="ARBA00023004"/>
    </source>
</evidence>
<dbReference type="FunFam" id="1.10.630.10:FF:000126">
    <property type="entry name" value="Predicted protein"/>
    <property type="match status" value="1"/>
</dbReference>
<keyword evidence="11" id="KW-0472">Membrane</keyword>
<evidence type="ECO:0000256" key="11">
    <source>
        <dbReference type="ARBA" id="ARBA00023136"/>
    </source>
</evidence>
<keyword evidence="6 12" id="KW-0479">Metal-binding</keyword>
<evidence type="ECO:0008006" key="16">
    <source>
        <dbReference type="Google" id="ProtNLM"/>
    </source>
</evidence>
<evidence type="ECO:0000256" key="7">
    <source>
        <dbReference type="ARBA" id="ARBA00022989"/>
    </source>
</evidence>
<keyword evidence="7" id="KW-1133">Transmembrane helix</keyword>
<evidence type="ECO:0000256" key="10">
    <source>
        <dbReference type="ARBA" id="ARBA00023033"/>
    </source>
</evidence>
<keyword evidence="5" id="KW-0812">Transmembrane</keyword>
<dbReference type="PROSITE" id="PS00086">
    <property type="entry name" value="CYTOCHROME_P450"/>
    <property type="match status" value="1"/>
</dbReference>
<dbReference type="PRINTS" id="PR00465">
    <property type="entry name" value="EP450IV"/>
</dbReference>
<dbReference type="SUPFAM" id="SSF48264">
    <property type="entry name" value="Cytochrome P450"/>
    <property type="match status" value="1"/>
</dbReference>
<dbReference type="GO" id="GO:0016705">
    <property type="term" value="F:oxidoreductase activity, acting on paired donors, with incorporation or reduction of molecular oxygen"/>
    <property type="evidence" value="ECO:0007669"/>
    <property type="project" value="InterPro"/>
</dbReference>
<evidence type="ECO:0000256" key="2">
    <source>
        <dbReference type="ARBA" id="ARBA00004167"/>
    </source>
</evidence>
<dbReference type="GO" id="GO:0005506">
    <property type="term" value="F:iron ion binding"/>
    <property type="evidence" value="ECO:0007669"/>
    <property type="project" value="InterPro"/>
</dbReference>
<evidence type="ECO:0000313" key="15">
    <source>
        <dbReference type="Proteomes" id="UP000235145"/>
    </source>
</evidence>
<dbReference type="InterPro" id="IPR017972">
    <property type="entry name" value="Cyt_P450_CS"/>
</dbReference>
<evidence type="ECO:0000256" key="12">
    <source>
        <dbReference type="PIRSR" id="PIRSR602403-1"/>
    </source>
</evidence>
<dbReference type="Gene3D" id="1.10.630.10">
    <property type="entry name" value="Cytochrome P450"/>
    <property type="match status" value="2"/>
</dbReference>
<dbReference type="AlphaFoldDB" id="A0A9R1UGJ1"/>
<dbReference type="PANTHER" id="PTHR47944:SF17">
    <property type="entry name" value="3,9-DIHYDROXYPTEROCARPAN 6A-MONOOXYGENASE"/>
    <property type="match status" value="1"/>
</dbReference>